<dbReference type="InterPro" id="IPR029526">
    <property type="entry name" value="PGBD"/>
</dbReference>
<dbReference type="Proteomes" id="UP000691718">
    <property type="component" value="Unassembled WGS sequence"/>
</dbReference>
<dbReference type="EMBL" id="CAJQZP010001207">
    <property type="protein sequence ID" value="CAG5029771.1"/>
    <property type="molecule type" value="Genomic_DNA"/>
</dbReference>
<feature type="domain" description="PiggyBac transposable element-derived protein" evidence="1">
    <location>
        <begin position="105"/>
        <end position="298"/>
    </location>
</feature>
<evidence type="ECO:0000313" key="3">
    <source>
        <dbReference type="Proteomes" id="UP000691718"/>
    </source>
</evidence>
<keyword evidence="3" id="KW-1185">Reference proteome</keyword>
<evidence type="ECO:0000313" key="2">
    <source>
        <dbReference type="EMBL" id="CAG5029771.1"/>
    </source>
</evidence>
<dbReference type="PANTHER" id="PTHR46599">
    <property type="entry name" value="PIGGYBAC TRANSPOSABLE ELEMENT-DERIVED PROTEIN 4"/>
    <property type="match status" value="1"/>
</dbReference>
<reference evidence="2" key="1">
    <citation type="submission" date="2021-04" db="EMBL/GenBank/DDBJ databases">
        <authorList>
            <person name="Tunstrom K."/>
        </authorList>
    </citation>
    <scope>NUCLEOTIDE SEQUENCE</scope>
</reference>
<dbReference type="PANTHER" id="PTHR46599:SF3">
    <property type="entry name" value="PIGGYBAC TRANSPOSABLE ELEMENT-DERIVED PROTEIN 4"/>
    <property type="match status" value="1"/>
</dbReference>
<organism evidence="2 3">
    <name type="scientific">Parnassius apollo</name>
    <name type="common">Apollo butterfly</name>
    <name type="synonym">Papilio apollo</name>
    <dbReference type="NCBI Taxonomy" id="110799"/>
    <lineage>
        <taxon>Eukaryota</taxon>
        <taxon>Metazoa</taxon>
        <taxon>Ecdysozoa</taxon>
        <taxon>Arthropoda</taxon>
        <taxon>Hexapoda</taxon>
        <taxon>Insecta</taxon>
        <taxon>Pterygota</taxon>
        <taxon>Neoptera</taxon>
        <taxon>Endopterygota</taxon>
        <taxon>Lepidoptera</taxon>
        <taxon>Glossata</taxon>
        <taxon>Ditrysia</taxon>
        <taxon>Papilionoidea</taxon>
        <taxon>Papilionidae</taxon>
        <taxon>Parnassiinae</taxon>
        <taxon>Parnassini</taxon>
        <taxon>Parnassius</taxon>
        <taxon>Parnassius</taxon>
    </lineage>
</organism>
<accession>A0A8S3XKL9</accession>
<proteinExistence type="predicted"/>
<comment type="caution">
    <text evidence="2">The sequence shown here is derived from an EMBL/GenBank/DDBJ whole genome shotgun (WGS) entry which is preliminary data.</text>
</comment>
<evidence type="ECO:0000259" key="1">
    <source>
        <dbReference type="Pfam" id="PF13843"/>
    </source>
</evidence>
<dbReference type="AlphaFoldDB" id="A0A8S3XKL9"/>
<gene>
    <name evidence="2" type="ORF">PAPOLLO_LOCUS19315</name>
</gene>
<protein>
    <submittedName>
        <fullName evidence="2">(apollo) hypothetical protein</fullName>
    </submittedName>
</protein>
<name>A0A8S3XKL9_PARAO</name>
<dbReference type="OrthoDB" id="75807at2759"/>
<dbReference type="Pfam" id="PF13843">
    <property type="entry name" value="DDE_Tnp_1_7"/>
    <property type="match status" value="1"/>
</dbReference>
<sequence length="298" mass="34622">MDKTSRRIVEVLEEGSEFDSDFDDEYNVDEFAVSAGAGRDIPKDDEPNEAERNIVNTVSKAMDEAIDRQVTVSTDFVWQSNFDTFGGVPEDFSGPTPGPITDYDTPYEAFTDIWSTSFMEYIVQETNRYASQEIEKLRIAGKLKESSRLHQWTPTDVDEMYIFFAIYVFMGIDIRTSQHEYWKTTGYLEMPRFRQLMSYNRYILLSKFIHFADNSDRSQNLLQSERVVYSAKLAKIAPVLKHLNSVFSKLYNLRQDVSIDESLTLFKWRLSWVQSIRSKASHFGIKSYELCESKTGYL</sequence>